<dbReference type="AlphaFoldDB" id="A0A1M5PX67"/>
<protein>
    <recommendedName>
        <fullName evidence="4">DUF2929 family protein</fullName>
    </recommendedName>
</protein>
<sequence length="57" mass="6191">MRYIVTLFWSCLIGAVVSYVLSSMGSEPFNLTATIGLSVVFFVMVSVLGDGILKEDN</sequence>
<keyword evidence="3" id="KW-1185">Reference proteome</keyword>
<dbReference type="Pfam" id="PF11151">
    <property type="entry name" value="DUF2929"/>
    <property type="match status" value="1"/>
</dbReference>
<dbReference type="RefSeq" id="WP_073006176.1">
    <property type="nucleotide sequence ID" value="NZ_FQXD01000003.1"/>
</dbReference>
<gene>
    <name evidence="2" type="ORF">SAMN05421807_103251</name>
</gene>
<dbReference type="Proteomes" id="UP000184079">
    <property type="component" value="Unassembled WGS sequence"/>
</dbReference>
<name>A0A1M5PX67_9BACI</name>
<evidence type="ECO:0000256" key="1">
    <source>
        <dbReference type="SAM" id="Phobius"/>
    </source>
</evidence>
<proteinExistence type="predicted"/>
<feature type="transmembrane region" description="Helical" evidence="1">
    <location>
        <begin position="32"/>
        <end position="53"/>
    </location>
</feature>
<evidence type="ECO:0000313" key="3">
    <source>
        <dbReference type="Proteomes" id="UP000184079"/>
    </source>
</evidence>
<accession>A0A1M5PX67</accession>
<keyword evidence="1" id="KW-0812">Transmembrane</keyword>
<dbReference type="EMBL" id="FQXD01000003">
    <property type="protein sequence ID" value="SHH06418.1"/>
    <property type="molecule type" value="Genomic_DNA"/>
</dbReference>
<reference evidence="3" key="1">
    <citation type="submission" date="2016-11" db="EMBL/GenBank/DDBJ databases">
        <authorList>
            <person name="Varghese N."/>
            <person name="Submissions S."/>
        </authorList>
    </citation>
    <scope>NUCLEOTIDE SEQUENCE [LARGE SCALE GENOMIC DNA]</scope>
    <source>
        <strain evidence="3">CGMCC 1.6496</strain>
    </source>
</reference>
<organism evidence="2 3">
    <name type="scientific">Virgibacillus chiguensis</name>
    <dbReference type="NCBI Taxonomy" id="411959"/>
    <lineage>
        <taxon>Bacteria</taxon>
        <taxon>Bacillati</taxon>
        <taxon>Bacillota</taxon>
        <taxon>Bacilli</taxon>
        <taxon>Bacillales</taxon>
        <taxon>Bacillaceae</taxon>
        <taxon>Virgibacillus</taxon>
    </lineage>
</organism>
<keyword evidence="1" id="KW-0472">Membrane</keyword>
<keyword evidence="1" id="KW-1133">Transmembrane helix</keyword>
<dbReference type="OrthoDB" id="2440739at2"/>
<evidence type="ECO:0008006" key="4">
    <source>
        <dbReference type="Google" id="ProtNLM"/>
    </source>
</evidence>
<dbReference type="InterPro" id="IPR021324">
    <property type="entry name" value="DUF2929"/>
</dbReference>
<evidence type="ECO:0000313" key="2">
    <source>
        <dbReference type="EMBL" id="SHH06418.1"/>
    </source>
</evidence>